<reference evidence="1 2" key="1">
    <citation type="journal article" date="2018" name="Sci. Rep.">
        <title>Genomic signatures of local adaptation to the degree of environmental predictability in rotifers.</title>
        <authorList>
            <person name="Franch-Gras L."/>
            <person name="Hahn C."/>
            <person name="Garcia-Roger E.M."/>
            <person name="Carmona M.J."/>
            <person name="Serra M."/>
            <person name="Gomez A."/>
        </authorList>
    </citation>
    <scope>NUCLEOTIDE SEQUENCE [LARGE SCALE GENOMIC DNA]</scope>
    <source>
        <strain evidence="1">HYR1</strain>
    </source>
</reference>
<evidence type="ECO:0000313" key="2">
    <source>
        <dbReference type="Proteomes" id="UP000276133"/>
    </source>
</evidence>
<dbReference type="Proteomes" id="UP000276133">
    <property type="component" value="Unassembled WGS sequence"/>
</dbReference>
<keyword evidence="2" id="KW-1185">Reference proteome</keyword>
<dbReference type="EMBL" id="REGN01002004">
    <property type="protein sequence ID" value="RNA31028.1"/>
    <property type="molecule type" value="Genomic_DNA"/>
</dbReference>
<organism evidence="1 2">
    <name type="scientific">Brachionus plicatilis</name>
    <name type="common">Marine rotifer</name>
    <name type="synonym">Brachionus muelleri</name>
    <dbReference type="NCBI Taxonomy" id="10195"/>
    <lineage>
        <taxon>Eukaryota</taxon>
        <taxon>Metazoa</taxon>
        <taxon>Spiralia</taxon>
        <taxon>Gnathifera</taxon>
        <taxon>Rotifera</taxon>
        <taxon>Eurotatoria</taxon>
        <taxon>Monogononta</taxon>
        <taxon>Pseudotrocha</taxon>
        <taxon>Ploima</taxon>
        <taxon>Brachionidae</taxon>
        <taxon>Brachionus</taxon>
    </lineage>
</organism>
<dbReference type="AlphaFoldDB" id="A0A3M7S5Z2"/>
<proteinExistence type="predicted"/>
<accession>A0A3M7S5Z2</accession>
<evidence type="ECO:0000313" key="1">
    <source>
        <dbReference type="EMBL" id="RNA31028.1"/>
    </source>
</evidence>
<sequence length="107" mass="12763">MFLNLKFGFSKIEITSLKSNFGFNVHDLNVRQAVTELSIGGGQGMKIYVSFHKYLNFIYFFVFYIFTERPIENFNPPKNNNFFKTYNLFFDNVLMFTARRFLYESES</sequence>
<comment type="caution">
    <text evidence="1">The sequence shown here is derived from an EMBL/GenBank/DDBJ whole genome shotgun (WGS) entry which is preliminary data.</text>
</comment>
<gene>
    <name evidence="1" type="ORF">BpHYR1_036140</name>
</gene>
<name>A0A3M7S5Z2_BRAPC</name>
<protein>
    <submittedName>
        <fullName evidence="1">Uncharacterized protein</fullName>
    </submittedName>
</protein>